<protein>
    <recommendedName>
        <fullName evidence="3">Ataxin-10 domain-containing protein</fullName>
    </recommendedName>
</protein>
<feature type="domain" description="Ataxin-10" evidence="3">
    <location>
        <begin position="310"/>
        <end position="404"/>
    </location>
</feature>
<dbReference type="PANTHER" id="PTHR13255:SF0">
    <property type="entry name" value="ATAXIN-10"/>
    <property type="match status" value="1"/>
</dbReference>
<reference evidence="4 5" key="1">
    <citation type="submission" date="2021-07" db="EMBL/GenBank/DDBJ databases">
        <title>The Aristolochia fimbriata genome: insights into angiosperm evolution, floral development and chemical biosynthesis.</title>
        <authorList>
            <person name="Jiao Y."/>
        </authorList>
    </citation>
    <scope>NUCLEOTIDE SEQUENCE [LARGE SCALE GENOMIC DNA]</scope>
    <source>
        <strain evidence="4">IBCAS-2021</strain>
        <tissue evidence="4">Leaf</tissue>
    </source>
</reference>
<dbReference type="AlphaFoldDB" id="A0AAV7F423"/>
<evidence type="ECO:0000256" key="1">
    <source>
        <dbReference type="ARBA" id="ARBA00022618"/>
    </source>
</evidence>
<sequence length="436" mass="48492">MSSMLQEPPTEVCSNLSLSDTLLHPLLVSANRESLDESLAVLLDASKSATGRSNLASKRALANVLLAGNEHLVDVWDHFFPLGFVEVAKVRDKGVCDLLCRILYTLCRGDDRRLSRIGGDQGVMIITEIISTASTAGFEGDYLPWLLSKICYEATFFNQLFVQLSSTNSSRYRSDNVRDVLFSRDQVFLLSLLSRIHEQVVSGYFGLAVLQILKKASTDIHATSCPSTIDTLAVEILEYTLIILRDICAHVWQDGQSRDSPSAVELLLSSGLLNFLLDLLRQLEPPKIVKKSRPQELNQGKIHCPYKGYRGDIVSVIANCAFRRQDEIRQQNGILLLLEQCVVVEGNPFLREKGLWAVRNLLEGNEENQREVAELELQGTVDTPEVTDLGMRVEVDPGSGRAKLVNVSSSKSEEIDGICYCSTLFALRVACEWLRS</sequence>
<evidence type="ECO:0000256" key="2">
    <source>
        <dbReference type="ARBA" id="ARBA00023306"/>
    </source>
</evidence>
<dbReference type="PANTHER" id="PTHR13255">
    <property type="entry name" value="ATAXIN-10"/>
    <property type="match status" value="1"/>
</dbReference>
<dbReference type="InterPro" id="IPR011989">
    <property type="entry name" value="ARM-like"/>
</dbReference>
<dbReference type="EMBL" id="JAINDJ010000003">
    <property type="protein sequence ID" value="KAG9454692.1"/>
    <property type="molecule type" value="Genomic_DNA"/>
</dbReference>
<accession>A0AAV7F423</accession>
<proteinExistence type="predicted"/>
<dbReference type="InterPro" id="IPR019156">
    <property type="entry name" value="Ataxin-10_domain"/>
</dbReference>
<gene>
    <name evidence="4" type="ORF">H6P81_007596</name>
</gene>
<keyword evidence="1" id="KW-0132">Cell division</keyword>
<organism evidence="4 5">
    <name type="scientific">Aristolochia fimbriata</name>
    <name type="common">White veined hardy Dutchman's pipe vine</name>
    <dbReference type="NCBI Taxonomy" id="158543"/>
    <lineage>
        <taxon>Eukaryota</taxon>
        <taxon>Viridiplantae</taxon>
        <taxon>Streptophyta</taxon>
        <taxon>Embryophyta</taxon>
        <taxon>Tracheophyta</taxon>
        <taxon>Spermatophyta</taxon>
        <taxon>Magnoliopsida</taxon>
        <taxon>Magnoliidae</taxon>
        <taxon>Piperales</taxon>
        <taxon>Aristolochiaceae</taxon>
        <taxon>Aristolochia</taxon>
    </lineage>
</organism>
<comment type="caution">
    <text evidence="4">The sequence shown here is derived from an EMBL/GenBank/DDBJ whole genome shotgun (WGS) entry which is preliminary data.</text>
</comment>
<dbReference type="Gene3D" id="1.25.10.10">
    <property type="entry name" value="Leucine-rich Repeat Variant"/>
    <property type="match status" value="1"/>
</dbReference>
<dbReference type="GO" id="GO:0051301">
    <property type="term" value="P:cell division"/>
    <property type="evidence" value="ECO:0007669"/>
    <property type="project" value="UniProtKB-KW"/>
</dbReference>
<name>A0AAV7F423_ARIFI</name>
<dbReference type="SUPFAM" id="SSF48371">
    <property type="entry name" value="ARM repeat"/>
    <property type="match status" value="1"/>
</dbReference>
<dbReference type="InterPro" id="IPR016024">
    <property type="entry name" value="ARM-type_fold"/>
</dbReference>
<dbReference type="Proteomes" id="UP000825729">
    <property type="component" value="Unassembled WGS sequence"/>
</dbReference>
<keyword evidence="5" id="KW-1185">Reference proteome</keyword>
<evidence type="ECO:0000313" key="4">
    <source>
        <dbReference type="EMBL" id="KAG9454692.1"/>
    </source>
</evidence>
<keyword evidence="2" id="KW-0131">Cell cycle</keyword>
<evidence type="ECO:0000259" key="3">
    <source>
        <dbReference type="Pfam" id="PF09759"/>
    </source>
</evidence>
<evidence type="ECO:0000313" key="5">
    <source>
        <dbReference type="Proteomes" id="UP000825729"/>
    </source>
</evidence>
<dbReference type="GO" id="GO:0005829">
    <property type="term" value="C:cytosol"/>
    <property type="evidence" value="ECO:0007669"/>
    <property type="project" value="TreeGrafter"/>
</dbReference>
<dbReference type="Pfam" id="PF09759">
    <property type="entry name" value="Atx10homo_assoc"/>
    <property type="match status" value="1"/>
</dbReference>
<dbReference type="InterPro" id="IPR051374">
    <property type="entry name" value="Ataxin-10/CTR86_families"/>
</dbReference>